<comment type="caution">
    <text evidence="2">The sequence shown here is derived from an EMBL/GenBank/DDBJ whole genome shotgun (WGS) entry which is preliminary data.</text>
</comment>
<sequence>MSKYEGVKTVVFNGKKGTTQQYCGTVGGQSTDFSTIDTEIKTTHLKNNSLAPPDLLVNGIQGITWRLAFGINNPQEPEGEDLSKHYGAYTTLTCLYRMARPPCRHQPAHHERTASPSYHPSYETADHFPRESTASTTPLRSGRK</sequence>
<dbReference type="AlphaFoldDB" id="A0A9P7K8Q1"/>
<evidence type="ECO:0000313" key="2">
    <source>
        <dbReference type="EMBL" id="KAG5640155.1"/>
    </source>
</evidence>
<accession>A0A9P7K8Q1</accession>
<feature type="region of interest" description="Disordered" evidence="1">
    <location>
        <begin position="103"/>
        <end position="144"/>
    </location>
</feature>
<protein>
    <submittedName>
        <fullName evidence="2">Uncharacterized protein</fullName>
    </submittedName>
</protein>
<dbReference type="Proteomes" id="UP000775547">
    <property type="component" value="Unassembled WGS sequence"/>
</dbReference>
<evidence type="ECO:0000256" key="1">
    <source>
        <dbReference type="SAM" id="MobiDB-lite"/>
    </source>
</evidence>
<name>A0A9P7K8Q1_9AGAR</name>
<keyword evidence="3" id="KW-1185">Reference proteome</keyword>
<feature type="compositionally biased region" description="Polar residues" evidence="1">
    <location>
        <begin position="132"/>
        <end position="144"/>
    </location>
</feature>
<dbReference type="EMBL" id="JABCKV010001109">
    <property type="protein sequence ID" value="KAG5640155.1"/>
    <property type="molecule type" value="Genomic_DNA"/>
</dbReference>
<evidence type="ECO:0000313" key="3">
    <source>
        <dbReference type="Proteomes" id="UP000775547"/>
    </source>
</evidence>
<reference evidence="2" key="1">
    <citation type="submission" date="2020-07" db="EMBL/GenBank/DDBJ databases">
        <authorList>
            <person name="Nieuwenhuis M."/>
            <person name="Van De Peppel L.J.J."/>
        </authorList>
    </citation>
    <scope>NUCLEOTIDE SEQUENCE</scope>
    <source>
        <strain evidence="2">AP01</strain>
        <tissue evidence="2">Mycelium</tissue>
    </source>
</reference>
<proteinExistence type="predicted"/>
<gene>
    <name evidence="2" type="ORF">DXG03_000904</name>
</gene>
<organism evidence="2 3">
    <name type="scientific">Asterophora parasitica</name>
    <dbReference type="NCBI Taxonomy" id="117018"/>
    <lineage>
        <taxon>Eukaryota</taxon>
        <taxon>Fungi</taxon>
        <taxon>Dikarya</taxon>
        <taxon>Basidiomycota</taxon>
        <taxon>Agaricomycotina</taxon>
        <taxon>Agaricomycetes</taxon>
        <taxon>Agaricomycetidae</taxon>
        <taxon>Agaricales</taxon>
        <taxon>Tricholomatineae</taxon>
        <taxon>Lyophyllaceae</taxon>
        <taxon>Asterophora</taxon>
    </lineage>
</organism>
<reference evidence="2" key="2">
    <citation type="submission" date="2021-10" db="EMBL/GenBank/DDBJ databases">
        <title>Phylogenomics reveals ancestral predisposition of the termite-cultivated fungus Termitomyces towards a domesticated lifestyle.</title>
        <authorList>
            <person name="Auxier B."/>
            <person name="Grum-Grzhimaylo A."/>
            <person name="Cardenas M.E."/>
            <person name="Lodge J.D."/>
            <person name="Laessoe T."/>
            <person name="Pedersen O."/>
            <person name="Smith M.E."/>
            <person name="Kuyper T.W."/>
            <person name="Franco-Molano E.A."/>
            <person name="Baroni T.J."/>
            <person name="Aanen D.K."/>
        </authorList>
    </citation>
    <scope>NUCLEOTIDE SEQUENCE</scope>
    <source>
        <strain evidence="2">AP01</strain>
        <tissue evidence="2">Mycelium</tissue>
    </source>
</reference>
<dbReference type="OrthoDB" id="27214at2759"/>